<feature type="transmembrane region" description="Helical" evidence="1">
    <location>
        <begin position="92"/>
        <end position="109"/>
    </location>
</feature>
<evidence type="ECO:0000313" key="3">
    <source>
        <dbReference type="Proteomes" id="UP000619355"/>
    </source>
</evidence>
<reference evidence="3" key="1">
    <citation type="journal article" date="2019" name="Int. J. Syst. Evol. Microbiol.">
        <title>The Global Catalogue of Microorganisms (GCM) 10K type strain sequencing project: providing services to taxonomists for standard genome sequencing and annotation.</title>
        <authorList>
            <consortium name="The Broad Institute Genomics Platform"/>
            <consortium name="The Broad Institute Genome Sequencing Center for Infectious Disease"/>
            <person name="Wu L."/>
            <person name="Ma J."/>
        </authorList>
    </citation>
    <scope>NUCLEOTIDE SEQUENCE [LARGE SCALE GENOMIC DNA]</scope>
    <source>
        <strain evidence="3">JCM 4253</strain>
    </source>
</reference>
<keyword evidence="1" id="KW-0472">Membrane</keyword>
<name>A0A919EVD2_9ACTN</name>
<dbReference type="AlphaFoldDB" id="A0A919EVD2"/>
<feature type="transmembrane region" description="Helical" evidence="1">
    <location>
        <begin position="12"/>
        <end position="36"/>
    </location>
</feature>
<comment type="caution">
    <text evidence="2">The sequence shown here is derived from an EMBL/GenBank/DDBJ whole genome shotgun (WGS) entry which is preliminary data.</text>
</comment>
<feature type="transmembrane region" description="Helical" evidence="1">
    <location>
        <begin position="56"/>
        <end position="80"/>
    </location>
</feature>
<dbReference type="EMBL" id="BNBF01000008">
    <property type="protein sequence ID" value="GHG49475.1"/>
    <property type="molecule type" value="Genomic_DNA"/>
</dbReference>
<evidence type="ECO:0000313" key="2">
    <source>
        <dbReference type="EMBL" id="GHG49475.1"/>
    </source>
</evidence>
<feature type="transmembrane region" description="Helical" evidence="1">
    <location>
        <begin position="178"/>
        <end position="197"/>
    </location>
</feature>
<evidence type="ECO:0000256" key="1">
    <source>
        <dbReference type="SAM" id="Phobius"/>
    </source>
</evidence>
<keyword evidence="1" id="KW-0812">Transmembrane</keyword>
<proteinExistence type="predicted"/>
<feature type="transmembrane region" description="Helical" evidence="1">
    <location>
        <begin position="115"/>
        <end position="136"/>
    </location>
</feature>
<sequence>MKEAVGGGRWGWLNVLGVGVFFAAVPAAAALLYELAQRGPCGGRLQAECDLDTSNLIIAVVLSCVLVLGLGQWILLGYHFAFRRRVPARQLLATYLTVFGVALCVGIAVTRESAAPAVAFTVIALGIAGGEAVRLVRLPDRRNPRLLLRAADVPAGADKRQQNATPRTGPLTAYESRYYLAMAAGFLTGAVVVGLLLGT</sequence>
<protein>
    <submittedName>
        <fullName evidence="2">Uncharacterized protein</fullName>
    </submittedName>
</protein>
<keyword evidence="1" id="KW-1133">Transmembrane helix</keyword>
<dbReference type="RefSeq" id="WP_189981899.1">
    <property type="nucleotide sequence ID" value="NZ_BNBF01000008.1"/>
</dbReference>
<accession>A0A919EVD2</accession>
<organism evidence="2 3">
    <name type="scientific">Streptomyces capoamus</name>
    <dbReference type="NCBI Taxonomy" id="68183"/>
    <lineage>
        <taxon>Bacteria</taxon>
        <taxon>Bacillati</taxon>
        <taxon>Actinomycetota</taxon>
        <taxon>Actinomycetes</taxon>
        <taxon>Kitasatosporales</taxon>
        <taxon>Streptomycetaceae</taxon>
        <taxon>Streptomyces</taxon>
    </lineage>
</organism>
<keyword evidence="3" id="KW-1185">Reference proteome</keyword>
<dbReference type="Proteomes" id="UP000619355">
    <property type="component" value="Unassembled WGS sequence"/>
</dbReference>
<gene>
    <name evidence="2" type="ORF">GCM10018980_30320</name>
</gene>